<evidence type="ECO:0000313" key="2">
    <source>
        <dbReference type="Proteomes" id="UP000838756"/>
    </source>
</evidence>
<dbReference type="OrthoDB" id="286233at2759"/>
<dbReference type="GO" id="GO:0030695">
    <property type="term" value="F:GTPase regulator activity"/>
    <property type="evidence" value="ECO:0007669"/>
    <property type="project" value="InterPro"/>
</dbReference>
<gene>
    <name evidence="1" type="primary">jg26649</name>
    <name evidence="1" type="ORF">PAEG_LOCUS7585</name>
</gene>
<name>A0A8S4R2A2_9NEOP</name>
<sequence>PTDSMLEMLNMISDLQSDRMDSQRAELRPIKVSPKETKATSLPGLRPLQTTCKRPEDDFLDMIARVQV</sequence>
<comment type="caution">
    <text evidence="1">The sequence shown here is derived from an EMBL/GenBank/DDBJ whole genome shotgun (WGS) entry which is preliminary data.</text>
</comment>
<dbReference type="PROSITE" id="PS50877">
    <property type="entry name" value="GOLOCO"/>
    <property type="match status" value="1"/>
</dbReference>
<proteinExistence type="predicted"/>
<dbReference type="AlphaFoldDB" id="A0A8S4R2A2"/>
<accession>A0A8S4R2A2</accession>
<dbReference type="InterPro" id="IPR003109">
    <property type="entry name" value="GoLoco_motif"/>
</dbReference>
<dbReference type="Gene3D" id="1.25.40.10">
    <property type="entry name" value="Tetratricopeptide repeat domain"/>
    <property type="match status" value="1"/>
</dbReference>
<protein>
    <submittedName>
        <fullName evidence="1">Jg26649 protein</fullName>
    </submittedName>
</protein>
<keyword evidence="2" id="KW-1185">Reference proteome</keyword>
<evidence type="ECO:0000313" key="1">
    <source>
        <dbReference type="EMBL" id="CAH2227050.1"/>
    </source>
</evidence>
<dbReference type="InterPro" id="IPR011990">
    <property type="entry name" value="TPR-like_helical_dom_sf"/>
</dbReference>
<dbReference type="EMBL" id="CAKXAJ010022313">
    <property type="protein sequence ID" value="CAH2227050.1"/>
    <property type="molecule type" value="Genomic_DNA"/>
</dbReference>
<dbReference type="Proteomes" id="UP000838756">
    <property type="component" value="Unassembled WGS sequence"/>
</dbReference>
<reference evidence="1" key="1">
    <citation type="submission" date="2022-03" db="EMBL/GenBank/DDBJ databases">
        <authorList>
            <person name="Lindestad O."/>
        </authorList>
    </citation>
    <scope>NUCLEOTIDE SEQUENCE</scope>
</reference>
<organism evidence="1 2">
    <name type="scientific">Pararge aegeria aegeria</name>
    <dbReference type="NCBI Taxonomy" id="348720"/>
    <lineage>
        <taxon>Eukaryota</taxon>
        <taxon>Metazoa</taxon>
        <taxon>Ecdysozoa</taxon>
        <taxon>Arthropoda</taxon>
        <taxon>Hexapoda</taxon>
        <taxon>Insecta</taxon>
        <taxon>Pterygota</taxon>
        <taxon>Neoptera</taxon>
        <taxon>Endopterygota</taxon>
        <taxon>Lepidoptera</taxon>
        <taxon>Glossata</taxon>
        <taxon>Ditrysia</taxon>
        <taxon>Papilionoidea</taxon>
        <taxon>Nymphalidae</taxon>
        <taxon>Satyrinae</taxon>
        <taxon>Satyrini</taxon>
        <taxon>Parargina</taxon>
        <taxon>Pararge</taxon>
    </lineage>
</organism>
<feature type="non-terminal residue" evidence="1">
    <location>
        <position position="1"/>
    </location>
</feature>